<organism evidence="2 3">
    <name type="scientific">Aquisphaera giovannonii</name>
    <dbReference type="NCBI Taxonomy" id="406548"/>
    <lineage>
        <taxon>Bacteria</taxon>
        <taxon>Pseudomonadati</taxon>
        <taxon>Planctomycetota</taxon>
        <taxon>Planctomycetia</taxon>
        <taxon>Isosphaerales</taxon>
        <taxon>Isosphaeraceae</taxon>
        <taxon>Aquisphaera</taxon>
    </lineage>
</organism>
<dbReference type="AlphaFoldDB" id="A0A5B9W352"/>
<evidence type="ECO:0000313" key="2">
    <source>
        <dbReference type="EMBL" id="QEH34664.1"/>
    </source>
</evidence>
<keyword evidence="1" id="KW-0812">Transmembrane</keyword>
<dbReference type="Proteomes" id="UP000324233">
    <property type="component" value="Chromosome"/>
</dbReference>
<dbReference type="OrthoDB" id="284830at2"/>
<evidence type="ECO:0000313" key="3">
    <source>
        <dbReference type="Proteomes" id="UP000324233"/>
    </source>
</evidence>
<dbReference type="EMBL" id="CP042997">
    <property type="protein sequence ID" value="QEH34664.1"/>
    <property type="molecule type" value="Genomic_DNA"/>
</dbReference>
<feature type="transmembrane region" description="Helical" evidence="1">
    <location>
        <begin position="201"/>
        <end position="224"/>
    </location>
</feature>
<keyword evidence="1" id="KW-1133">Transmembrane helix</keyword>
<accession>A0A5B9W352</accession>
<dbReference type="KEGG" id="agv:OJF2_32050"/>
<gene>
    <name evidence="2" type="ORF">OJF2_32050</name>
</gene>
<protein>
    <submittedName>
        <fullName evidence="2">Uncharacterized protein</fullName>
    </submittedName>
</protein>
<keyword evidence="3" id="KW-1185">Reference proteome</keyword>
<feature type="transmembrane region" description="Helical" evidence="1">
    <location>
        <begin position="261"/>
        <end position="281"/>
    </location>
</feature>
<feature type="transmembrane region" description="Helical" evidence="1">
    <location>
        <begin position="176"/>
        <end position="194"/>
    </location>
</feature>
<keyword evidence="1" id="KW-0472">Membrane</keyword>
<name>A0A5B9W352_9BACT</name>
<evidence type="ECO:0000256" key="1">
    <source>
        <dbReference type="SAM" id="Phobius"/>
    </source>
</evidence>
<feature type="transmembrane region" description="Helical" evidence="1">
    <location>
        <begin position="230"/>
        <end position="249"/>
    </location>
</feature>
<proteinExistence type="predicted"/>
<reference evidence="2 3" key="1">
    <citation type="submission" date="2019-08" db="EMBL/GenBank/DDBJ databases">
        <title>Deep-cultivation of Planctomycetes and their phenomic and genomic characterization uncovers novel biology.</title>
        <authorList>
            <person name="Wiegand S."/>
            <person name="Jogler M."/>
            <person name="Boedeker C."/>
            <person name="Pinto D."/>
            <person name="Vollmers J."/>
            <person name="Rivas-Marin E."/>
            <person name="Kohn T."/>
            <person name="Peeters S.H."/>
            <person name="Heuer A."/>
            <person name="Rast P."/>
            <person name="Oberbeckmann S."/>
            <person name="Bunk B."/>
            <person name="Jeske O."/>
            <person name="Meyerdierks A."/>
            <person name="Storesund J.E."/>
            <person name="Kallscheuer N."/>
            <person name="Luecker S."/>
            <person name="Lage O.M."/>
            <person name="Pohl T."/>
            <person name="Merkel B.J."/>
            <person name="Hornburger P."/>
            <person name="Mueller R.-W."/>
            <person name="Bruemmer F."/>
            <person name="Labrenz M."/>
            <person name="Spormann A.M."/>
            <person name="Op den Camp H."/>
            <person name="Overmann J."/>
            <person name="Amann R."/>
            <person name="Jetten M.S.M."/>
            <person name="Mascher T."/>
            <person name="Medema M.H."/>
            <person name="Devos D.P."/>
            <person name="Kaster A.-K."/>
            <person name="Ovreas L."/>
            <person name="Rohde M."/>
            <person name="Galperin M.Y."/>
            <person name="Jogler C."/>
        </authorList>
    </citation>
    <scope>NUCLEOTIDE SEQUENCE [LARGE SCALE GENOMIC DNA]</scope>
    <source>
        <strain evidence="2 3">OJF2</strain>
    </source>
</reference>
<sequence length="336" mass="35244">MIHFACPACGAAFDLDERLAGRTGRCKACGERMKVPSKGAAGPKAPAGPKHPSLAAIAASVGGIGAGPRLTPIAPDGLAPRPGMSLSGGRPLNWLEAVNSQVALAPISADNFRGLRSRPSPMDEPSIPGPYKLRSMPSLPAYQAAAAGSKPAGAVTRGYRRGMGSVQKAFRWLNEGAYFLSIPFVMCAILGLVLRNHALLVFGAVVVILLNLTRVVTGVINLAVVPFRQGPLQGVLFLIPPFTFVYVAKNWHKVHKPVMRILGPIATIGLVALALLAEPWLPGGKKPEGSVQDEATRSLGAMTGKVQEELKDLPALKKQGMDALRDAASALKPKSP</sequence>